<dbReference type="GO" id="GO:0047617">
    <property type="term" value="F:fatty acyl-CoA hydrolase activity"/>
    <property type="evidence" value="ECO:0007669"/>
    <property type="project" value="TreeGrafter"/>
</dbReference>
<evidence type="ECO:0000256" key="1">
    <source>
        <dbReference type="ARBA" id="ARBA00022801"/>
    </source>
</evidence>
<evidence type="ECO:0000313" key="2">
    <source>
        <dbReference type="EMBL" id="CAB3718597.1"/>
    </source>
</evidence>
<evidence type="ECO:0000313" key="3">
    <source>
        <dbReference type="Proteomes" id="UP000494111"/>
    </source>
</evidence>
<dbReference type="SUPFAM" id="SSF54637">
    <property type="entry name" value="Thioesterase/thiol ester dehydrase-isomerase"/>
    <property type="match status" value="1"/>
</dbReference>
<dbReference type="Pfam" id="PF13279">
    <property type="entry name" value="4HBT_2"/>
    <property type="match status" value="1"/>
</dbReference>
<dbReference type="PANTHER" id="PTHR31793:SF37">
    <property type="entry name" value="ACYL-COA THIOESTER HYDROLASE YBGC"/>
    <property type="match status" value="1"/>
</dbReference>
<keyword evidence="1" id="KW-0378">Hydrolase</keyword>
<gene>
    <name evidence="2" type="ORF">LMG3458_03752</name>
</gene>
<dbReference type="PANTHER" id="PTHR31793">
    <property type="entry name" value="4-HYDROXYBENZOYL-COA THIOESTERASE FAMILY MEMBER"/>
    <property type="match status" value="1"/>
</dbReference>
<sequence>MTIDSYESVASRTPFVVRRRVRWSECDPAGVVYTGKFVDYLLAAVNLFYGNLVESDYRSFLKEVGVGTPCRGLEMDFRGALWPEDEFMIRVRVREIRRASFDMQVDAYQDSGREIFVGRFTGICIPGDGERKRVAIPEALRAALAKHADEAS</sequence>
<protein>
    <recommendedName>
        <fullName evidence="4">1,4-dihydroxy-2-naphthoyl-CoA hydrolase</fullName>
    </recommendedName>
</protein>
<dbReference type="RefSeq" id="WP_175193189.1">
    <property type="nucleotide sequence ID" value="NZ_CADIJO010000013.1"/>
</dbReference>
<dbReference type="CDD" id="cd00586">
    <property type="entry name" value="4HBT"/>
    <property type="match status" value="1"/>
</dbReference>
<proteinExistence type="predicted"/>
<dbReference type="InterPro" id="IPR050563">
    <property type="entry name" value="4-hydroxybenzoyl-CoA_TE"/>
</dbReference>
<dbReference type="InterPro" id="IPR029069">
    <property type="entry name" value="HotDog_dom_sf"/>
</dbReference>
<dbReference type="AlphaFoldDB" id="A0A6S7B5Q4"/>
<accession>A0A6S7B5Q4</accession>
<dbReference type="Proteomes" id="UP000494111">
    <property type="component" value="Unassembled WGS sequence"/>
</dbReference>
<dbReference type="Gene3D" id="3.10.129.10">
    <property type="entry name" value="Hotdog Thioesterase"/>
    <property type="match status" value="1"/>
</dbReference>
<dbReference type="EMBL" id="CADIJO010000013">
    <property type="protein sequence ID" value="CAB3718597.1"/>
    <property type="molecule type" value="Genomic_DNA"/>
</dbReference>
<reference evidence="2 3" key="1">
    <citation type="submission" date="2020-04" db="EMBL/GenBank/DDBJ databases">
        <authorList>
            <person name="De Canck E."/>
        </authorList>
    </citation>
    <scope>NUCLEOTIDE SEQUENCE [LARGE SCALE GENOMIC DNA]</scope>
    <source>
        <strain evidence="2 3">LMG 3458</strain>
    </source>
</reference>
<organism evidence="2 3">
    <name type="scientific">Achromobacter deleyi</name>
    <dbReference type="NCBI Taxonomy" id="1353891"/>
    <lineage>
        <taxon>Bacteria</taxon>
        <taxon>Pseudomonadati</taxon>
        <taxon>Pseudomonadota</taxon>
        <taxon>Betaproteobacteria</taxon>
        <taxon>Burkholderiales</taxon>
        <taxon>Alcaligenaceae</taxon>
        <taxon>Achromobacter</taxon>
    </lineage>
</organism>
<evidence type="ECO:0008006" key="4">
    <source>
        <dbReference type="Google" id="ProtNLM"/>
    </source>
</evidence>
<name>A0A6S7B5Q4_9BURK</name>